<sequence>MKIFFNELHSTHSARQEIYRGKMVPAFETPARQSAIEQALKARGLGELLTPMQCDDALLTRVHDRDYLNFLEGAWAEWIALDPANADTEAFPAVWPIRTLRTDIVPDNFCAKLGRYSMDSGSPLTSGTWRAARRGADCAAAAARVVHAGEPIAVALARPPGHHAGADFFGGYCFINHAAVAAQQLRDLGAAHVTILDVDYHHGNGTQAIFYERDDVTFISIHGDPRTEYPFYLGHADEQGAGAGEGFNLNLPLKHGSGPDVWFEALDRACDAIRASGCDALVVSLGLDTFADDPVSSSAGFAGFGLRAPEFAQMGRVLAALNIPTVVVFEGGYASEALGDNFVEVLRAWQVEGGLTA</sequence>
<dbReference type="SUPFAM" id="SSF52768">
    <property type="entry name" value="Arginase/deacetylase"/>
    <property type="match status" value="1"/>
</dbReference>
<keyword evidence="4 7" id="KW-0378">Hydrolase</keyword>
<comment type="cofactor">
    <cofactor evidence="1">
        <name>Zn(2+)</name>
        <dbReference type="ChEBI" id="CHEBI:29105"/>
    </cofactor>
</comment>
<dbReference type="RefSeq" id="WP_114563896.1">
    <property type="nucleotide sequence ID" value="NZ_CP031124.1"/>
</dbReference>
<name>A0A345D945_9BURK</name>
<dbReference type="AlphaFoldDB" id="A0A345D945"/>
<evidence type="ECO:0000256" key="5">
    <source>
        <dbReference type="ARBA" id="ARBA00022833"/>
    </source>
</evidence>
<comment type="similarity">
    <text evidence="2">Belongs to the histone deacetylase family.</text>
</comment>
<dbReference type="InterPro" id="IPR000286">
    <property type="entry name" value="HDACs"/>
</dbReference>
<dbReference type="Gene3D" id="3.40.800.20">
    <property type="entry name" value="Histone deacetylase domain"/>
    <property type="match status" value="1"/>
</dbReference>
<protein>
    <submittedName>
        <fullName evidence="7">Acetylpolyamine aminohydrolase</fullName>
    </submittedName>
</protein>
<keyword evidence="8" id="KW-1185">Reference proteome</keyword>
<dbReference type="Proteomes" id="UP000252182">
    <property type="component" value="Chromosome"/>
</dbReference>
<dbReference type="EMBL" id="CP031124">
    <property type="protein sequence ID" value="AXF84883.1"/>
    <property type="molecule type" value="Genomic_DNA"/>
</dbReference>
<dbReference type="Pfam" id="PF00850">
    <property type="entry name" value="Hist_deacetyl"/>
    <property type="match status" value="1"/>
</dbReference>
<dbReference type="KEGG" id="hyf:DTO96_100594"/>
<dbReference type="GO" id="GO:0016787">
    <property type="term" value="F:hydrolase activity"/>
    <property type="evidence" value="ECO:0007669"/>
    <property type="project" value="UniProtKB-KW"/>
</dbReference>
<feature type="domain" description="Histone deacetylase" evidence="6">
    <location>
        <begin position="28"/>
        <end position="347"/>
    </location>
</feature>
<dbReference type="PANTHER" id="PTHR10625">
    <property type="entry name" value="HISTONE DEACETYLASE HDAC1-RELATED"/>
    <property type="match status" value="1"/>
</dbReference>
<evidence type="ECO:0000256" key="3">
    <source>
        <dbReference type="ARBA" id="ARBA00022723"/>
    </source>
</evidence>
<dbReference type="InterPro" id="IPR023696">
    <property type="entry name" value="Ureohydrolase_dom_sf"/>
</dbReference>
<gene>
    <name evidence="7" type="primary">aphA</name>
    <name evidence="7" type="ORF">DTO96_100594</name>
</gene>
<evidence type="ECO:0000256" key="1">
    <source>
        <dbReference type="ARBA" id="ARBA00001947"/>
    </source>
</evidence>
<dbReference type="GO" id="GO:0040029">
    <property type="term" value="P:epigenetic regulation of gene expression"/>
    <property type="evidence" value="ECO:0007669"/>
    <property type="project" value="TreeGrafter"/>
</dbReference>
<accession>A0A345D945</accession>
<dbReference type="InterPro" id="IPR023801">
    <property type="entry name" value="His_deacetylse_dom"/>
</dbReference>
<evidence type="ECO:0000313" key="7">
    <source>
        <dbReference type="EMBL" id="AXF84883.1"/>
    </source>
</evidence>
<dbReference type="GO" id="GO:0046872">
    <property type="term" value="F:metal ion binding"/>
    <property type="evidence" value="ECO:0007669"/>
    <property type="project" value="UniProtKB-KW"/>
</dbReference>
<dbReference type="PANTHER" id="PTHR10625:SF17">
    <property type="entry name" value="HISTONE DEACETYLASE 8"/>
    <property type="match status" value="1"/>
</dbReference>
<dbReference type="OrthoDB" id="9808367at2"/>
<dbReference type="InterPro" id="IPR037138">
    <property type="entry name" value="His_deacetylse_dom_sf"/>
</dbReference>
<evidence type="ECO:0000256" key="2">
    <source>
        <dbReference type="ARBA" id="ARBA00005947"/>
    </source>
</evidence>
<reference evidence="8" key="1">
    <citation type="submission" date="2018-07" db="EMBL/GenBank/DDBJ databases">
        <authorList>
            <person name="Kim H."/>
        </authorList>
    </citation>
    <scope>NUCLEOTIDE SEQUENCE [LARGE SCALE GENOMIC DNA]</scope>
    <source>
        <strain evidence="8">F02</strain>
    </source>
</reference>
<organism evidence="7 8">
    <name type="scientific">Ephemeroptericola cinctiostellae</name>
    <dbReference type="NCBI Taxonomy" id="2268024"/>
    <lineage>
        <taxon>Bacteria</taxon>
        <taxon>Pseudomonadati</taxon>
        <taxon>Pseudomonadota</taxon>
        <taxon>Betaproteobacteria</taxon>
        <taxon>Burkholderiales</taxon>
        <taxon>Burkholderiaceae</taxon>
        <taxon>Ephemeroptericola</taxon>
    </lineage>
</organism>
<keyword evidence="5" id="KW-0862">Zinc</keyword>
<dbReference type="CDD" id="cd10001">
    <property type="entry name" value="HDAC_classII_APAH"/>
    <property type="match status" value="1"/>
</dbReference>
<evidence type="ECO:0000259" key="6">
    <source>
        <dbReference type="Pfam" id="PF00850"/>
    </source>
</evidence>
<evidence type="ECO:0000313" key="8">
    <source>
        <dbReference type="Proteomes" id="UP000252182"/>
    </source>
</evidence>
<keyword evidence="3" id="KW-0479">Metal-binding</keyword>
<dbReference type="GO" id="GO:0004407">
    <property type="term" value="F:histone deacetylase activity"/>
    <property type="evidence" value="ECO:0007669"/>
    <property type="project" value="TreeGrafter"/>
</dbReference>
<evidence type="ECO:0000256" key="4">
    <source>
        <dbReference type="ARBA" id="ARBA00022801"/>
    </source>
</evidence>
<proteinExistence type="inferred from homology"/>
<dbReference type="PRINTS" id="PR01270">
    <property type="entry name" value="HDASUPER"/>
</dbReference>